<dbReference type="AlphaFoldDB" id="W9C840"/>
<evidence type="ECO:0000313" key="1">
    <source>
        <dbReference type="EMBL" id="ESZ91034.1"/>
    </source>
</evidence>
<proteinExistence type="predicted"/>
<reference evidence="1 2" key="1">
    <citation type="journal article" date="2014" name="Genome Announc.">
        <title>Draft genome sequence of Sclerotinia borealis, a psychrophilic plant pathogenic fungus.</title>
        <authorList>
            <person name="Mardanov A.V."/>
            <person name="Beletsky A.V."/>
            <person name="Kadnikov V.V."/>
            <person name="Ignatov A.N."/>
            <person name="Ravin N.V."/>
        </authorList>
    </citation>
    <scope>NUCLEOTIDE SEQUENCE [LARGE SCALE GENOMIC DNA]</scope>
    <source>
        <strain evidence="2">F-4157</strain>
    </source>
</reference>
<dbReference type="HOGENOM" id="CLU_1787976_0_0_1"/>
<organism evidence="1 2">
    <name type="scientific">Sclerotinia borealis (strain F-4128)</name>
    <dbReference type="NCBI Taxonomy" id="1432307"/>
    <lineage>
        <taxon>Eukaryota</taxon>
        <taxon>Fungi</taxon>
        <taxon>Dikarya</taxon>
        <taxon>Ascomycota</taxon>
        <taxon>Pezizomycotina</taxon>
        <taxon>Leotiomycetes</taxon>
        <taxon>Helotiales</taxon>
        <taxon>Sclerotiniaceae</taxon>
        <taxon>Sclerotinia</taxon>
    </lineage>
</organism>
<dbReference type="Proteomes" id="UP000019487">
    <property type="component" value="Unassembled WGS sequence"/>
</dbReference>
<dbReference type="OrthoDB" id="3525997at2759"/>
<gene>
    <name evidence="1" type="ORF">SBOR_8576</name>
</gene>
<protein>
    <submittedName>
        <fullName evidence="1">Uncharacterized protein</fullName>
    </submittedName>
</protein>
<accession>W9C840</accession>
<evidence type="ECO:0000313" key="2">
    <source>
        <dbReference type="Proteomes" id="UP000019487"/>
    </source>
</evidence>
<sequence length="149" mass="17651">MMDPRKYDELLAQEDHYCELYDFKIRLRLTTTCDNKYYCSDAKLHHAVMTITGGGYTVRDNSVLRSDEDGVFYTQIGAMVNVRQKLVAFFKEMEDKGYMSYENECRYISGEDLEDVSFSGPSLEDQEYVNWLSRRRREFAMRQIDLQLQ</sequence>
<keyword evidence="2" id="KW-1185">Reference proteome</keyword>
<dbReference type="EMBL" id="AYSA01000550">
    <property type="protein sequence ID" value="ESZ91034.1"/>
    <property type="molecule type" value="Genomic_DNA"/>
</dbReference>
<comment type="caution">
    <text evidence="1">The sequence shown here is derived from an EMBL/GenBank/DDBJ whole genome shotgun (WGS) entry which is preliminary data.</text>
</comment>
<name>W9C840_SCLBF</name>